<reference evidence="2" key="1">
    <citation type="journal article" date="2019" name="Int. J. Syst. Evol. Microbiol.">
        <title>The Global Catalogue of Microorganisms (GCM) 10K type strain sequencing project: providing services to taxonomists for standard genome sequencing and annotation.</title>
        <authorList>
            <consortium name="The Broad Institute Genomics Platform"/>
            <consortium name="The Broad Institute Genome Sequencing Center for Infectious Disease"/>
            <person name="Wu L."/>
            <person name="Ma J."/>
        </authorList>
    </citation>
    <scope>NUCLEOTIDE SEQUENCE [LARGE SCALE GENOMIC DNA]</scope>
    <source>
        <strain evidence="2">CCUG 42722</strain>
    </source>
</reference>
<evidence type="ECO:0000313" key="2">
    <source>
        <dbReference type="Proteomes" id="UP001596011"/>
    </source>
</evidence>
<name>A0ABV9HL07_9MICO</name>
<dbReference type="Proteomes" id="UP001596011">
    <property type="component" value="Unassembled WGS sequence"/>
</dbReference>
<dbReference type="RefSeq" id="WP_377137937.1">
    <property type="nucleotide sequence ID" value="NZ_JBHSFI010000005.1"/>
</dbReference>
<protein>
    <recommendedName>
        <fullName evidence="3">Ribbon-helix-helix CopG family protein</fullName>
    </recommendedName>
</protein>
<organism evidence="1 2">
    <name type="scientific">Promicromonospora alba</name>
    <dbReference type="NCBI Taxonomy" id="1616110"/>
    <lineage>
        <taxon>Bacteria</taxon>
        <taxon>Bacillati</taxon>
        <taxon>Actinomycetota</taxon>
        <taxon>Actinomycetes</taxon>
        <taxon>Micrococcales</taxon>
        <taxon>Promicromonosporaceae</taxon>
        <taxon>Promicromonospora</taxon>
    </lineage>
</organism>
<sequence>MTERGSRSHVELDGRRIVVDLSDGDLERLTAIARRRGIDGPRLVLGWIRRGMLSNRSWAEPDEQRVPPGRVAQDVEVAQQSEDLFRDLLGSPADPD</sequence>
<comment type="caution">
    <text evidence="1">The sequence shown here is derived from an EMBL/GenBank/DDBJ whole genome shotgun (WGS) entry which is preliminary data.</text>
</comment>
<evidence type="ECO:0008006" key="3">
    <source>
        <dbReference type="Google" id="ProtNLM"/>
    </source>
</evidence>
<accession>A0ABV9HL07</accession>
<gene>
    <name evidence="1" type="ORF">ACFO6V_18965</name>
</gene>
<keyword evidence="2" id="KW-1185">Reference proteome</keyword>
<evidence type="ECO:0000313" key="1">
    <source>
        <dbReference type="EMBL" id="MFC4630336.1"/>
    </source>
</evidence>
<dbReference type="EMBL" id="JBHSFI010000005">
    <property type="protein sequence ID" value="MFC4630336.1"/>
    <property type="molecule type" value="Genomic_DNA"/>
</dbReference>
<proteinExistence type="predicted"/>